<keyword evidence="3" id="KW-1185">Reference proteome</keyword>
<dbReference type="InterPro" id="IPR049874">
    <property type="entry name" value="ROK_cs"/>
</dbReference>
<evidence type="ECO:0000313" key="3">
    <source>
        <dbReference type="Proteomes" id="UP001233836"/>
    </source>
</evidence>
<dbReference type="Gene3D" id="3.30.420.40">
    <property type="match status" value="2"/>
</dbReference>
<accession>A0ABT9W7Z2</accession>
<protein>
    <submittedName>
        <fullName evidence="2">Glucokinase</fullName>
        <ecNumber evidence="2">2.7.1.2</ecNumber>
    </submittedName>
</protein>
<dbReference type="GO" id="GO:0004340">
    <property type="term" value="F:glucokinase activity"/>
    <property type="evidence" value="ECO:0007669"/>
    <property type="project" value="UniProtKB-EC"/>
</dbReference>
<proteinExistence type="inferred from homology"/>
<sequence length="322" mass="34565">MSNYVIGIDLGGTNIKSAIFNMNFHIVHERSDPTGAANGPAHVLNRIQEIVQEMLLLEGIDQSSIKCMGMGIPGLLDPEEGLSIFSPNFPGWENIHVLNAMKEHFEFPVFIDNDVRVNMYGEWQFGAGMGYQNLVLITLGTGLGSGIVNDGKVIYGTTSSAGEIGHMNMFREGRPCRCGSSGCLGRYVSAVGMVRTFTEKLEQGRSSIITQWVGDDRTAITAQMISEAYDLEDALAVEVMRETGEILGFGLANVINLLNPEVVIVGGGMSAAGDRLLETVRDTVNKHALALSSSVCKIVQATLGRQAGMIGAAAYANNKMSV</sequence>
<dbReference type="EMBL" id="JAUSTI010000002">
    <property type="protein sequence ID" value="MDQ0169346.1"/>
    <property type="molecule type" value="Genomic_DNA"/>
</dbReference>
<dbReference type="Pfam" id="PF00480">
    <property type="entry name" value="ROK"/>
    <property type="match status" value="1"/>
</dbReference>
<dbReference type="EC" id="2.7.1.2" evidence="2"/>
<dbReference type="PROSITE" id="PS01125">
    <property type="entry name" value="ROK"/>
    <property type="match status" value="1"/>
</dbReference>
<dbReference type="InterPro" id="IPR043129">
    <property type="entry name" value="ATPase_NBD"/>
</dbReference>
<dbReference type="InterPro" id="IPR000600">
    <property type="entry name" value="ROK"/>
</dbReference>
<name>A0ABT9W7Z2_9BACL</name>
<evidence type="ECO:0000313" key="2">
    <source>
        <dbReference type="EMBL" id="MDQ0169346.1"/>
    </source>
</evidence>
<organism evidence="2 3">
    <name type="scientific">Paenibacillus tundrae</name>
    <dbReference type="NCBI Taxonomy" id="528187"/>
    <lineage>
        <taxon>Bacteria</taxon>
        <taxon>Bacillati</taxon>
        <taxon>Bacillota</taxon>
        <taxon>Bacilli</taxon>
        <taxon>Bacillales</taxon>
        <taxon>Paenibacillaceae</taxon>
        <taxon>Paenibacillus</taxon>
    </lineage>
</organism>
<dbReference type="SUPFAM" id="SSF53067">
    <property type="entry name" value="Actin-like ATPase domain"/>
    <property type="match status" value="1"/>
</dbReference>
<dbReference type="PANTHER" id="PTHR18964">
    <property type="entry name" value="ROK (REPRESSOR, ORF, KINASE) FAMILY"/>
    <property type="match status" value="1"/>
</dbReference>
<reference evidence="2 3" key="1">
    <citation type="submission" date="2023-07" db="EMBL/GenBank/DDBJ databases">
        <title>Sorghum-associated microbial communities from plants grown in Nebraska, USA.</title>
        <authorList>
            <person name="Schachtman D."/>
        </authorList>
    </citation>
    <scope>NUCLEOTIDE SEQUENCE [LARGE SCALE GENOMIC DNA]</scope>
    <source>
        <strain evidence="2 3">DS1314</strain>
    </source>
</reference>
<dbReference type="Proteomes" id="UP001233836">
    <property type="component" value="Unassembled WGS sequence"/>
</dbReference>
<evidence type="ECO:0000256" key="1">
    <source>
        <dbReference type="ARBA" id="ARBA00006479"/>
    </source>
</evidence>
<comment type="similarity">
    <text evidence="1">Belongs to the ROK (NagC/XylR) family.</text>
</comment>
<dbReference type="PANTHER" id="PTHR18964:SF149">
    <property type="entry name" value="BIFUNCTIONAL UDP-N-ACETYLGLUCOSAMINE 2-EPIMERASE_N-ACETYLMANNOSAMINE KINASE"/>
    <property type="match status" value="1"/>
</dbReference>
<dbReference type="RefSeq" id="WP_307213355.1">
    <property type="nucleotide sequence ID" value="NZ_JAUSTI010000002.1"/>
</dbReference>
<keyword evidence="2" id="KW-0808">Transferase</keyword>
<gene>
    <name evidence="2" type="ORF">J2T19_000786</name>
</gene>
<comment type="caution">
    <text evidence="2">The sequence shown here is derived from an EMBL/GenBank/DDBJ whole genome shotgun (WGS) entry which is preliminary data.</text>
</comment>